<dbReference type="AlphaFoldDB" id="A0A7J7PCT2"/>
<gene>
    <name evidence="1" type="ORF">GIB67_005111</name>
</gene>
<sequence length="129" mass="14876">MTEIRTSDPVGYRYIMNVDKRHWTYAYIPLSRYVSTGVTLSAQIMSRAGITKFYFGDSCLRMYSLKKIAPYALRNRDENSGIYILPDDPRVLAPITKVVAGHPRKDDAAKRMYKYVAKANGRIKKLMKF</sequence>
<dbReference type="EMBL" id="JACGCM010000003">
    <property type="protein sequence ID" value="KAF6177123.1"/>
    <property type="molecule type" value="Genomic_DNA"/>
</dbReference>
<keyword evidence="2" id="KW-1185">Reference proteome</keyword>
<evidence type="ECO:0000313" key="1">
    <source>
        <dbReference type="EMBL" id="KAF6177123.1"/>
    </source>
</evidence>
<organism evidence="1 2">
    <name type="scientific">Kingdonia uniflora</name>
    <dbReference type="NCBI Taxonomy" id="39325"/>
    <lineage>
        <taxon>Eukaryota</taxon>
        <taxon>Viridiplantae</taxon>
        <taxon>Streptophyta</taxon>
        <taxon>Embryophyta</taxon>
        <taxon>Tracheophyta</taxon>
        <taxon>Spermatophyta</taxon>
        <taxon>Magnoliopsida</taxon>
        <taxon>Ranunculales</taxon>
        <taxon>Circaeasteraceae</taxon>
        <taxon>Kingdonia</taxon>
    </lineage>
</organism>
<accession>A0A7J7PCT2</accession>
<comment type="caution">
    <text evidence="1">The sequence shown here is derived from an EMBL/GenBank/DDBJ whole genome shotgun (WGS) entry which is preliminary data.</text>
</comment>
<dbReference type="Proteomes" id="UP000541444">
    <property type="component" value="Unassembled WGS sequence"/>
</dbReference>
<reference evidence="1 2" key="1">
    <citation type="journal article" date="2020" name="IScience">
        <title>Genome Sequencing of the Endangered Kingdonia uniflora (Circaeasteraceae, Ranunculales) Reveals Potential Mechanisms of Evolutionary Specialization.</title>
        <authorList>
            <person name="Sun Y."/>
            <person name="Deng T."/>
            <person name="Zhang A."/>
            <person name="Moore M.J."/>
            <person name="Landis J.B."/>
            <person name="Lin N."/>
            <person name="Zhang H."/>
            <person name="Zhang X."/>
            <person name="Huang J."/>
            <person name="Zhang X."/>
            <person name="Sun H."/>
            <person name="Wang H."/>
        </authorList>
    </citation>
    <scope>NUCLEOTIDE SEQUENCE [LARGE SCALE GENOMIC DNA]</scope>
    <source>
        <strain evidence="1">TB1705</strain>
        <tissue evidence="1">Leaf</tissue>
    </source>
</reference>
<name>A0A7J7PCT2_9MAGN</name>
<evidence type="ECO:0000313" key="2">
    <source>
        <dbReference type="Proteomes" id="UP000541444"/>
    </source>
</evidence>
<protein>
    <submittedName>
        <fullName evidence="1">Uncharacterized protein</fullName>
    </submittedName>
</protein>
<proteinExistence type="predicted"/>